<dbReference type="AlphaFoldDB" id="A0A4V1IYD7"/>
<protein>
    <submittedName>
        <fullName evidence="1">Uncharacterized protein</fullName>
    </submittedName>
</protein>
<gene>
    <name evidence="1" type="ORF">BJ684DRAFT_15460</name>
</gene>
<evidence type="ECO:0000313" key="1">
    <source>
        <dbReference type="EMBL" id="RKP14199.1"/>
    </source>
</evidence>
<evidence type="ECO:0000313" key="2">
    <source>
        <dbReference type="Proteomes" id="UP000267251"/>
    </source>
</evidence>
<proteinExistence type="predicted"/>
<keyword evidence="2" id="KW-1185">Reference proteome</keyword>
<accession>A0A4V1IYD7</accession>
<name>A0A4V1IYD7_9FUNG</name>
<organism evidence="1 2">
    <name type="scientific">Piptocephalis cylindrospora</name>
    <dbReference type="NCBI Taxonomy" id="1907219"/>
    <lineage>
        <taxon>Eukaryota</taxon>
        <taxon>Fungi</taxon>
        <taxon>Fungi incertae sedis</taxon>
        <taxon>Zoopagomycota</taxon>
        <taxon>Zoopagomycotina</taxon>
        <taxon>Zoopagomycetes</taxon>
        <taxon>Zoopagales</taxon>
        <taxon>Piptocephalidaceae</taxon>
        <taxon>Piptocephalis</taxon>
    </lineage>
</organism>
<dbReference type="EMBL" id="KZ987869">
    <property type="protein sequence ID" value="RKP14199.1"/>
    <property type="molecule type" value="Genomic_DNA"/>
</dbReference>
<sequence>MSHHSVNSIHGALHLDIPLKLVHPPENPTEKPRTLNYDAKFFFKAPFEGIPLVNLEVISSQSSIKILLDRDNLTPIGRIDSEASIPLDAHSKSMRKLTLKDAQHKYLLIHQPSCSNHPSTEAGCILIKRNDKKTYHLYHHKQNDQIKLFSTTEEKMIAIGTIKNRLLSLKILDAQDASLSLSSYFIAARFGIVPSTGPQPSPAIPFSFPRVPPAPASPHFSRKELLKDPQIARLAKVFQDALKEGMDGR</sequence>
<reference evidence="2" key="1">
    <citation type="journal article" date="2018" name="Nat. Microbiol.">
        <title>Leveraging single-cell genomics to expand the fungal tree of life.</title>
        <authorList>
            <person name="Ahrendt S.R."/>
            <person name="Quandt C.A."/>
            <person name="Ciobanu D."/>
            <person name="Clum A."/>
            <person name="Salamov A."/>
            <person name="Andreopoulos B."/>
            <person name="Cheng J.F."/>
            <person name="Woyke T."/>
            <person name="Pelin A."/>
            <person name="Henrissat B."/>
            <person name="Reynolds N.K."/>
            <person name="Benny G.L."/>
            <person name="Smith M.E."/>
            <person name="James T.Y."/>
            <person name="Grigoriev I.V."/>
        </authorList>
    </citation>
    <scope>NUCLEOTIDE SEQUENCE [LARGE SCALE GENOMIC DNA]</scope>
</reference>
<dbReference type="Proteomes" id="UP000267251">
    <property type="component" value="Unassembled WGS sequence"/>
</dbReference>